<dbReference type="PANTHER" id="PTHR43022:SF1">
    <property type="entry name" value="PROTEIN SMF"/>
    <property type="match status" value="1"/>
</dbReference>
<name>H3KI66_9BURK</name>
<dbReference type="OrthoDB" id="9785707at2"/>
<reference evidence="3 4" key="1">
    <citation type="submission" date="2011-11" db="EMBL/GenBank/DDBJ databases">
        <authorList>
            <person name="Weinstock G."/>
            <person name="Sodergren E."/>
            <person name="Clifton S."/>
            <person name="Fulton L."/>
            <person name="Fulton B."/>
            <person name="Courtney L."/>
            <person name="Fronick C."/>
            <person name="Harrison M."/>
            <person name="Strong C."/>
            <person name="Farmer C."/>
            <person name="Delahaunty K."/>
            <person name="Markovic C."/>
            <person name="Hall O."/>
            <person name="Minx P."/>
            <person name="Tomlinson C."/>
            <person name="Mitreva M."/>
            <person name="Hou S."/>
            <person name="Chen J."/>
            <person name="Wollam A."/>
            <person name="Pepin K.H."/>
            <person name="Johnson M."/>
            <person name="Bhonagiri V."/>
            <person name="Zhang X."/>
            <person name="Suruliraj S."/>
            <person name="Warren W."/>
            <person name="Chinwalla A."/>
            <person name="Mardis E.R."/>
            <person name="Wilson R.K."/>
        </authorList>
    </citation>
    <scope>NUCLEOTIDE SEQUENCE [LARGE SCALE GENOMIC DNA]</scope>
    <source>
        <strain evidence="3 4">YIT 11816</strain>
    </source>
</reference>
<dbReference type="SUPFAM" id="SSF102405">
    <property type="entry name" value="MCP/YpsA-like"/>
    <property type="match status" value="1"/>
</dbReference>
<sequence length="309" mass="32471">MLSAHQILALLNLPGIGPKTVFKVAERLTAPIGNNELPAALAAVKPAVDEGAVLQSLVTVRGQLTEYERQGVFLVSYWDEDFPDGARHAVDDDGNPEPALLLYGRGNRALLSEPGVAVIGTRNAAEPALAAARLFAEKLVEEGITVVSGLAFGCDAAAHWGAASAEGPTIAVVGNGLDTVYPPQHLDLADTIIAKGGLFVSEYPLGTVATPATLIARDRLQTALSQAVIVVQTPEGGGSMHAAKSAYHTGKDLYVVRYKDEAFDRSPENAGNQWLIENCGAKPLGPFPTMRELDEAVAEIADKVFAATL</sequence>
<evidence type="ECO:0000256" key="1">
    <source>
        <dbReference type="ARBA" id="ARBA00006525"/>
    </source>
</evidence>
<protein>
    <submittedName>
        <fullName evidence="3">Putative DNA protecting protein DprA</fullName>
    </submittedName>
</protein>
<feature type="domain" description="Smf/DprA SLOG" evidence="2">
    <location>
        <begin position="75"/>
        <end position="283"/>
    </location>
</feature>
<organism evidence="3 4">
    <name type="scientific">Sutterella parvirubra YIT 11816</name>
    <dbReference type="NCBI Taxonomy" id="762967"/>
    <lineage>
        <taxon>Bacteria</taxon>
        <taxon>Pseudomonadati</taxon>
        <taxon>Pseudomonadota</taxon>
        <taxon>Betaproteobacteria</taxon>
        <taxon>Burkholderiales</taxon>
        <taxon>Sutterellaceae</taxon>
        <taxon>Sutterella</taxon>
    </lineage>
</organism>
<comment type="caution">
    <text evidence="3">The sequence shown here is derived from an EMBL/GenBank/DDBJ whole genome shotgun (WGS) entry which is preliminary data.</text>
</comment>
<proteinExistence type="inferred from homology"/>
<comment type="similarity">
    <text evidence="1">Belongs to the DprA/Smf family.</text>
</comment>
<dbReference type="EMBL" id="AFBQ01000378">
    <property type="protein sequence ID" value="EHY30191.1"/>
    <property type="molecule type" value="Genomic_DNA"/>
</dbReference>
<dbReference type="InterPro" id="IPR003488">
    <property type="entry name" value="DprA"/>
</dbReference>
<dbReference type="PANTHER" id="PTHR43022">
    <property type="entry name" value="PROTEIN SMF"/>
    <property type="match status" value="1"/>
</dbReference>
<keyword evidence="4" id="KW-1185">Reference proteome</keyword>
<evidence type="ECO:0000313" key="4">
    <source>
        <dbReference type="Proteomes" id="UP000004956"/>
    </source>
</evidence>
<dbReference type="RefSeq" id="WP_008543900.1">
    <property type="nucleotide sequence ID" value="NZ_JH605019.1"/>
</dbReference>
<dbReference type="InterPro" id="IPR057666">
    <property type="entry name" value="DrpA_SLOG"/>
</dbReference>
<gene>
    <name evidence="3" type="ORF">HMPREF9440_02468</name>
</gene>
<dbReference type="PATRIC" id="fig|762967.3.peg.1944"/>
<evidence type="ECO:0000259" key="2">
    <source>
        <dbReference type="Pfam" id="PF02481"/>
    </source>
</evidence>
<dbReference type="Proteomes" id="UP000004956">
    <property type="component" value="Unassembled WGS sequence"/>
</dbReference>
<dbReference type="Pfam" id="PF02481">
    <property type="entry name" value="DNA_processg_A"/>
    <property type="match status" value="1"/>
</dbReference>
<dbReference type="Gene3D" id="3.40.50.450">
    <property type="match status" value="1"/>
</dbReference>
<accession>H3KI66</accession>
<dbReference type="AlphaFoldDB" id="H3KI66"/>
<dbReference type="HOGENOM" id="CLU_029601_3_2_4"/>
<evidence type="ECO:0000313" key="3">
    <source>
        <dbReference type="EMBL" id="EHY30191.1"/>
    </source>
</evidence>
<dbReference type="STRING" id="762967.HMPREF9440_02468"/>
<dbReference type="GO" id="GO:0009294">
    <property type="term" value="P:DNA-mediated transformation"/>
    <property type="evidence" value="ECO:0007669"/>
    <property type="project" value="InterPro"/>
</dbReference>